<reference evidence="2 3" key="1">
    <citation type="submission" date="2024-09" db="EMBL/GenBank/DDBJ databases">
        <authorList>
            <person name="Sun Q."/>
            <person name="Mori K."/>
        </authorList>
    </citation>
    <scope>NUCLEOTIDE SEQUENCE [LARGE SCALE GENOMIC DNA]</scope>
    <source>
        <strain evidence="2 3">CCM 7957</strain>
    </source>
</reference>
<organism evidence="2 3">
    <name type="scientific">Gordonia phosphorivorans</name>
    <dbReference type="NCBI Taxonomy" id="1056982"/>
    <lineage>
        <taxon>Bacteria</taxon>
        <taxon>Bacillati</taxon>
        <taxon>Actinomycetota</taxon>
        <taxon>Actinomycetes</taxon>
        <taxon>Mycobacteriales</taxon>
        <taxon>Gordoniaceae</taxon>
        <taxon>Gordonia</taxon>
    </lineage>
</organism>
<accession>A0ABV6HB03</accession>
<name>A0ABV6HB03_9ACTN</name>
<comment type="caution">
    <text evidence="2">The sequence shown here is derived from an EMBL/GenBank/DDBJ whole genome shotgun (WGS) entry which is preliminary data.</text>
</comment>
<evidence type="ECO:0000259" key="1">
    <source>
        <dbReference type="Pfam" id="PF13577"/>
    </source>
</evidence>
<sequence>MTESIVRRVADLEAAEQIKALKYRYWRACDGKDPDGFSACFVSDGAVIDYGRMGSFDDAAPMVEIFRRFACAQVGGRYVVLDMHHGTHPVIEITGPDSARGRWSLQFRQLNVQARTETLAVGEYDDEYVRVDGRWLMSVCRFTEQWSHVRPLGADEVVNQGRVAVSGAGPE</sequence>
<dbReference type="InterPro" id="IPR037401">
    <property type="entry name" value="SnoaL-like"/>
</dbReference>
<feature type="domain" description="SnoaL-like" evidence="1">
    <location>
        <begin position="11"/>
        <end position="139"/>
    </location>
</feature>
<gene>
    <name evidence="2" type="ORF">ACFFJD_13815</name>
</gene>
<dbReference type="Gene3D" id="3.10.450.50">
    <property type="match status" value="1"/>
</dbReference>
<keyword evidence="3" id="KW-1185">Reference proteome</keyword>
<dbReference type="EMBL" id="JBHLWV010000024">
    <property type="protein sequence ID" value="MFC0315926.1"/>
    <property type="molecule type" value="Genomic_DNA"/>
</dbReference>
<dbReference type="RefSeq" id="WP_382365109.1">
    <property type="nucleotide sequence ID" value="NZ_JBHLWV010000024.1"/>
</dbReference>
<dbReference type="Pfam" id="PF13577">
    <property type="entry name" value="SnoaL_4"/>
    <property type="match status" value="1"/>
</dbReference>
<dbReference type="InterPro" id="IPR032710">
    <property type="entry name" value="NTF2-like_dom_sf"/>
</dbReference>
<protein>
    <submittedName>
        <fullName evidence="2">Nuclear transport factor 2 family protein</fullName>
    </submittedName>
</protein>
<dbReference type="Proteomes" id="UP001589783">
    <property type="component" value="Unassembled WGS sequence"/>
</dbReference>
<evidence type="ECO:0000313" key="3">
    <source>
        <dbReference type="Proteomes" id="UP001589783"/>
    </source>
</evidence>
<dbReference type="SUPFAM" id="SSF54427">
    <property type="entry name" value="NTF2-like"/>
    <property type="match status" value="1"/>
</dbReference>
<proteinExistence type="predicted"/>
<evidence type="ECO:0000313" key="2">
    <source>
        <dbReference type="EMBL" id="MFC0315926.1"/>
    </source>
</evidence>